<keyword evidence="1" id="KW-0732">Signal</keyword>
<protein>
    <recommendedName>
        <fullName evidence="4">Phenol degradation protein meta</fullName>
    </recommendedName>
</protein>
<evidence type="ECO:0008006" key="4">
    <source>
        <dbReference type="Google" id="ProtNLM"/>
    </source>
</evidence>
<dbReference type="AlphaFoldDB" id="A0A328PAS2"/>
<dbReference type="InterPro" id="IPR025737">
    <property type="entry name" value="FApF"/>
</dbReference>
<keyword evidence="3" id="KW-1185">Reference proteome</keyword>
<sequence length="315" mass="34204">MKKRLALVLLLLAAAVAVPVHATEGALGRAITGVQATSYSGLVPPTPGWNWGVAYAYYSGSISASKQVPITGGGVSLGLKAEFQLLNLAGVYIWDTKPSAWNFASEIVVPFAYVDANVNTSFGNFSRGLSDHDSGLFDMTFVPVIASHHFSQTQHLSLALYIYAPTGSYNKGQLANVSLNNWTFSPTVGYTQLFQQGTLEWSLTSAVDFYTKNDDTDYQNGAVFRIDSLLVKRFPSGWGVGAVGGWIEQIEKDSGPTADRLNGFKGRALALGPMVNYLKKWQGGQVEFSGRWLHEFDVKNRLKGNPFMLSATISL</sequence>
<reference evidence="2 3" key="1">
    <citation type="journal article" date="2018" name="Genet. Mol. Biol.">
        <title>The genome sequence of Dyella jiangningensis FCAV SCS01 from a lignocellulose-decomposing microbial consortium metagenome reveals potential for biotechnological applications.</title>
        <authorList>
            <person name="Desiderato J.G."/>
            <person name="Alvarenga D.O."/>
            <person name="Constancio M.T.L."/>
            <person name="Alves L.M.C."/>
            <person name="Varani A.M."/>
        </authorList>
    </citation>
    <scope>NUCLEOTIDE SEQUENCE [LARGE SCALE GENOMIC DNA]</scope>
    <source>
        <strain evidence="2 3">FCAV SCS01</strain>
    </source>
</reference>
<feature type="signal peptide" evidence="1">
    <location>
        <begin position="1"/>
        <end position="22"/>
    </location>
</feature>
<accession>A0A328PAS2</accession>
<evidence type="ECO:0000313" key="2">
    <source>
        <dbReference type="EMBL" id="RAO77284.1"/>
    </source>
</evidence>
<dbReference type="Proteomes" id="UP000248926">
    <property type="component" value="Unassembled WGS sequence"/>
</dbReference>
<comment type="caution">
    <text evidence="2">The sequence shown here is derived from an EMBL/GenBank/DDBJ whole genome shotgun (WGS) entry which is preliminary data.</text>
</comment>
<feature type="chain" id="PRO_5016243168" description="Phenol degradation protein meta" evidence="1">
    <location>
        <begin position="23"/>
        <end position="315"/>
    </location>
</feature>
<gene>
    <name evidence="2" type="ORF">CA260_05200</name>
</gene>
<organism evidence="2 3">
    <name type="scientific">Dyella jiangningensis</name>
    <dbReference type="NCBI Taxonomy" id="1379159"/>
    <lineage>
        <taxon>Bacteria</taxon>
        <taxon>Pseudomonadati</taxon>
        <taxon>Pseudomonadota</taxon>
        <taxon>Gammaproteobacteria</taxon>
        <taxon>Lysobacterales</taxon>
        <taxon>Rhodanobacteraceae</taxon>
        <taxon>Dyella</taxon>
    </lineage>
</organism>
<name>A0A328PAS2_9GAMM</name>
<dbReference type="OrthoDB" id="8639774at2"/>
<proteinExistence type="predicted"/>
<dbReference type="RefSeq" id="WP_111981336.1">
    <property type="nucleotide sequence ID" value="NZ_NFZS01000001.1"/>
</dbReference>
<dbReference type="Pfam" id="PF13557">
    <property type="entry name" value="Phenol_MetA_deg"/>
    <property type="match status" value="1"/>
</dbReference>
<evidence type="ECO:0000313" key="3">
    <source>
        <dbReference type="Proteomes" id="UP000248926"/>
    </source>
</evidence>
<evidence type="ECO:0000256" key="1">
    <source>
        <dbReference type="SAM" id="SignalP"/>
    </source>
</evidence>
<dbReference type="EMBL" id="NFZS01000001">
    <property type="protein sequence ID" value="RAO77284.1"/>
    <property type="molecule type" value="Genomic_DNA"/>
</dbReference>